<feature type="transmembrane region" description="Helical" evidence="7">
    <location>
        <begin position="486"/>
        <end position="506"/>
    </location>
</feature>
<evidence type="ECO:0000256" key="2">
    <source>
        <dbReference type="ARBA" id="ARBA00022475"/>
    </source>
</evidence>
<evidence type="ECO:0000256" key="7">
    <source>
        <dbReference type="SAM" id="Phobius"/>
    </source>
</evidence>
<feature type="coiled-coil region" evidence="6">
    <location>
        <begin position="320"/>
        <end position="385"/>
    </location>
</feature>
<evidence type="ECO:0000256" key="4">
    <source>
        <dbReference type="ARBA" id="ARBA00022989"/>
    </source>
</evidence>
<protein>
    <submittedName>
        <fullName evidence="9">Lipopolysaccharide biosynthesis protein</fullName>
    </submittedName>
</protein>
<keyword evidence="4 7" id="KW-1133">Transmembrane helix</keyword>
<keyword evidence="2" id="KW-1003">Cell membrane</keyword>
<evidence type="ECO:0000259" key="8">
    <source>
        <dbReference type="Pfam" id="PF02706"/>
    </source>
</evidence>
<dbReference type="PANTHER" id="PTHR32309">
    <property type="entry name" value="TYROSINE-PROTEIN KINASE"/>
    <property type="match status" value="1"/>
</dbReference>
<comment type="subcellular location">
    <subcellularLocation>
        <location evidence="1">Cell membrane</location>
        <topology evidence="1">Multi-pass membrane protein</topology>
    </subcellularLocation>
</comment>
<dbReference type="RefSeq" id="WP_116302124.1">
    <property type="nucleotide sequence ID" value="NZ_NFZV01000008.1"/>
</dbReference>
<evidence type="ECO:0000256" key="5">
    <source>
        <dbReference type="ARBA" id="ARBA00023136"/>
    </source>
</evidence>
<evidence type="ECO:0000256" key="3">
    <source>
        <dbReference type="ARBA" id="ARBA00022692"/>
    </source>
</evidence>
<feature type="transmembrane region" description="Helical" evidence="7">
    <location>
        <begin position="20"/>
        <end position="45"/>
    </location>
</feature>
<dbReference type="Proteomes" id="UP000256763">
    <property type="component" value="Unassembled WGS sequence"/>
</dbReference>
<feature type="domain" description="Polysaccharide chain length determinant N-terminal" evidence="8">
    <location>
        <begin position="10"/>
        <end position="81"/>
    </location>
</feature>
<dbReference type="PANTHER" id="PTHR32309:SF13">
    <property type="entry name" value="FERRIC ENTEROBACTIN TRANSPORT PROTEIN FEPE"/>
    <property type="match status" value="1"/>
</dbReference>
<sequence length="521" mass="59065">MATQYTFTVHDYMMILKRRFWVMLAVAVAIMSVAVAAAVLAPPIYRSTGTILVESQQIPPDLVPTTVTTYADERIQLIQQRVMTRDNLLRIVDQYGLFEDARRPMTTSNKLREMRSRIRVELIRGDHGSRRGTSTLAFNVSFDDQSPQIAYRVANDLVTLFLSENVRVRTERATDTTRFLAREAEKLRLELEELENQVALYKQRYSNALPEHLDLRMTMLQRTEAELRSVEREYGSTQQELRFLDVELSAARAGLVSAGADGSIANDLPTLRAEYERLISRYTADHPDVRAVRSRIRTLETDNGAGDESLAAVSPERLQVAKLETRIEAANARIASLADQRKSLQNRMEELERQILETPQVERALFSLMRDHENARRKYEEVRAKQVDAQMAESLEEDSKAERFAILEPPILPDNPVKPDRMKILLLGFFLAGGGAGGVVFLLELLNRRIRGAAALGRLARQAPLVVVPYIKTSAELARRRWQLRIAFAGGLIVLIAVPALLHILYMPLDMIFVRLIARFG</sequence>
<keyword evidence="3 7" id="KW-0812">Transmembrane</keyword>
<organism evidence="9 10">
    <name type="scientific">Alkalilimnicola ehrlichii</name>
    <dbReference type="NCBI Taxonomy" id="351052"/>
    <lineage>
        <taxon>Bacteria</taxon>
        <taxon>Pseudomonadati</taxon>
        <taxon>Pseudomonadota</taxon>
        <taxon>Gammaproteobacteria</taxon>
        <taxon>Chromatiales</taxon>
        <taxon>Ectothiorhodospiraceae</taxon>
        <taxon>Alkalilimnicola</taxon>
    </lineage>
</organism>
<evidence type="ECO:0000256" key="6">
    <source>
        <dbReference type="SAM" id="Coils"/>
    </source>
</evidence>
<dbReference type="OrthoDB" id="9795292at2"/>
<dbReference type="InterPro" id="IPR050445">
    <property type="entry name" value="Bact_polysacc_biosynth/exp"/>
</dbReference>
<evidence type="ECO:0000313" key="10">
    <source>
        <dbReference type="Proteomes" id="UP000256763"/>
    </source>
</evidence>
<feature type="coiled-coil region" evidence="6">
    <location>
        <begin position="177"/>
        <end position="247"/>
    </location>
</feature>
<dbReference type="GO" id="GO:0005886">
    <property type="term" value="C:plasma membrane"/>
    <property type="evidence" value="ECO:0007669"/>
    <property type="project" value="UniProtKB-SubCell"/>
</dbReference>
<evidence type="ECO:0000256" key="1">
    <source>
        <dbReference type="ARBA" id="ARBA00004651"/>
    </source>
</evidence>
<dbReference type="Pfam" id="PF02706">
    <property type="entry name" value="Wzz"/>
    <property type="match status" value="1"/>
</dbReference>
<evidence type="ECO:0000313" key="9">
    <source>
        <dbReference type="EMBL" id="RFA36864.1"/>
    </source>
</evidence>
<name>A0A3E0WV56_9GAMM</name>
<accession>A0A3E0WV56</accession>
<comment type="caution">
    <text evidence="9">The sequence shown here is derived from an EMBL/GenBank/DDBJ whole genome shotgun (WGS) entry which is preliminary data.</text>
</comment>
<keyword evidence="10" id="KW-1185">Reference proteome</keyword>
<proteinExistence type="predicted"/>
<reference evidence="10" key="1">
    <citation type="submission" date="2017-05" db="EMBL/GenBank/DDBJ databases">
        <authorList>
            <person name="Sharma S."/>
            <person name="Sidhu C."/>
            <person name="Pinnaka A.K."/>
        </authorList>
    </citation>
    <scope>NUCLEOTIDE SEQUENCE [LARGE SCALE GENOMIC DNA]</scope>
    <source>
        <strain evidence="10">AK93</strain>
    </source>
</reference>
<keyword evidence="6" id="KW-0175">Coiled coil</keyword>
<dbReference type="EMBL" id="NFZW01000008">
    <property type="protein sequence ID" value="RFA36864.1"/>
    <property type="molecule type" value="Genomic_DNA"/>
</dbReference>
<dbReference type="InterPro" id="IPR003856">
    <property type="entry name" value="LPS_length_determ_N"/>
</dbReference>
<keyword evidence="5 7" id="KW-0472">Membrane</keyword>
<dbReference type="AlphaFoldDB" id="A0A3E0WV56"/>
<dbReference type="GO" id="GO:0004713">
    <property type="term" value="F:protein tyrosine kinase activity"/>
    <property type="evidence" value="ECO:0007669"/>
    <property type="project" value="TreeGrafter"/>
</dbReference>
<feature type="transmembrane region" description="Helical" evidence="7">
    <location>
        <begin position="424"/>
        <end position="443"/>
    </location>
</feature>
<gene>
    <name evidence="9" type="ORF">CAL65_10115</name>
</gene>